<feature type="domain" description="C2H2-type" evidence="7">
    <location>
        <begin position="430"/>
        <end position="457"/>
    </location>
</feature>
<dbReference type="Proteomes" id="UP001307889">
    <property type="component" value="Chromosome 13"/>
</dbReference>
<keyword evidence="9" id="KW-1185">Reference proteome</keyword>
<dbReference type="PANTHER" id="PTHR24408:SF58">
    <property type="entry name" value="TRANSCRIPTION FACTOR (TFIIIA), PUTATIVE (AFU_ORTHOLOGUE AFUA_1G05150)-RELATED"/>
    <property type="match status" value="1"/>
</dbReference>
<feature type="compositionally biased region" description="Basic and acidic residues" evidence="6">
    <location>
        <begin position="256"/>
        <end position="273"/>
    </location>
</feature>
<keyword evidence="3 5" id="KW-0863">Zinc-finger</keyword>
<dbReference type="PROSITE" id="PS00028">
    <property type="entry name" value="ZINC_FINGER_C2H2_1"/>
    <property type="match status" value="4"/>
</dbReference>
<dbReference type="Pfam" id="PF00096">
    <property type="entry name" value="zf-C2H2"/>
    <property type="match status" value="2"/>
</dbReference>
<dbReference type="InterPro" id="IPR036236">
    <property type="entry name" value="Znf_C2H2_sf"/>
</dbReference>
<dbReference type="EMBL" id="AP028921">
    <property type="protein sequence ID" value="BET01544.1"/>
    <property type="molecule type" value="Genomic_DNA"/>
</dbReference>
<protein>
    <submittedName>
        <fullName evidence="8">ZnF_C2H2</fullName>
    </submittedName>
</protein>
<evidence type="ECO:0000256" key="1">
    <source>
        <dbReference type="ARBA" id="ARBA00022723"/>
    </source>
</evidence>
<keyword evidence="1" id="KW-0479">Metal-binding</keyword>
<reference evidence="8 9" key="1">
    <citation type="submission" date="2023-09" db="EMBL/GenBank/DDBJ databases">
        <title>Nesidiocoris tenuis whole genome shotgun sequence.</title>
        <authorList>
            <person name="Shibata T."/>
            <person name="Shimoda M."/>
            <person name="Kobayashi T."/>
            <person name="Uehara T."/>
        </authorList>
    </citation>
    <scope>NUCLEOTIDE SEQUENCE [LARGE SCALE GENOMIC DNA]</scope>
    <source>
        <strain evidence="8 9">Japan</strain>
    </source>
</reference>
<evidence type="ECO:0000256" key="2">
    <source>
        <dbReference type="ARBA" id="ARBA00022737"/>
    </source>
</evidence>
<keyword evidence="2" id="KW-0677">Repeat</keyword>
<dbReference type="PANTHER" id="PTHR24408">
    <property type="entry name" value="ZINC FINGER PROTEIN"/>
    <property type="match status" value="1"/>
</dbReference>
<evidence type="ECO:0000256" key="4">
    <source>
        <dbReference type="ARBA" id="ARBA00022833"/>
    </source>
</evidence>
<evidence type="ECO:0000313" key="8">
    <source>
        <dbReference type="EMBL" id="BET01544.1"/>
    </source>
</evidence>
<dbReference type="SUPFAM" id="SSF57667">
    <property type="entry name" value="beta-beta-alpha zinc fingers"/>
    <property type="match status" value="2"/>
</dbReference>
<evidence type="ECO:0000256" key="3">
    <source>
        <dbReference type="ARBA" id="ARBA00022771"/>
    </source>
</evidence>
<feature type="compositionally biased region" description="Basic residues" evidence="6">
    <location>
        <begin position="369"/>
        <end position="386"/>
    </location>
</feature>
<keyword evidence="4" id="KW-0862">Zinc</keyword>
<feature type="domain" description="C2H2-type" evidence="7">
    <location>
        <begin position="458"/>
        <end position="485"/>
    </location>
</feature>
<evidence type="ECO:0000259" key="7">
    <source>
        <dbReference type="PROSITE" id="PS50157"/>
    </source>
</evidence>
<feature type="region of interest" description="Disordered" evidence="6">
    <location>
        <begin position="359"/>
        <end position="388"/>
    </location>
</feature>
<evidence type="ECO:0000313" key="9">
    <source>
        <dbReference type="Proteomes" id="UP001307889"/>
    </source>
</evidence>
<name>A0ABN7BB99_9HEMI</name>
<accession>A0ABN7BB99</accession>
<evidence type="ECO:0000256" key="6">
    <source>
        <dbReference type="SAM" id="MobiDB-lite"/>
    </source>
</evidence>
<feature type="domain" description="C2H2-type" evidence="7">
    <location>
        <begin position="402"/>
        <end position="429"/>
    </location>
</feature>
<evidence type="ECO:0000256" key="5">
    <source>
        <dbReference type="PROSITE-ProRule" id="PRU00042"/>
    </source>
</evidence>
<dbReference type="InterPro" id="IPR013087">
    <property type="entry name" value="Znf_C2H2_type"/>
</dbReference>
<proteinExistence type="predicted"/>
<dbReference type="PROSITE" id="PS50157">
    <property type="entry name" value="ZINC_FINGER_C2H2_2"/>
    <property type="match status" value="4"/>
</dbReference>
<feature type="domain" description="C2H2-type" evidence="7">
    <location>
        <begin position="486"/>
        <end position="513"/>
    </location>
</feature>
<feature type="region of interest" description="Disordered" evidence="6">
    <location>
        <begin position="256"/>
        <end position="276"/>
    </location>
</feature>
<feature type="compositionally biased region" description="Low complexity" evidence="6">
    <location>
        <begin position="160"/>
        <end position="187"/>
    </location>
</feature>
<sequence>MNFTPFGTTFSGALPPTGGAVAQFTTAKFAHQVGAGAGAGQVVGLLSSDEAGVTYLRPVDANGFTLNIAGQGGGNNSEAAPQIITLPIQVPGAKPGDLPQQQTLQIQVVNPGGGSGGGSDKYHAVPISLQPFTQGGATVLTVSYANPHQDNGETIQLQLQQQDGDQGQQSHNNNNNGSGTNSGEASSQTMQEEMRVIDTSDWDAQGLADVKPIVGVQSEGVQADGGDAGTQTYPVPVAIVTTNALGERELPMILREDTKQEGDKDKADDKGESAEPGEMVNAGTLTQNQWQNLTVPGTTVADYLRGLPASTLPLSLHHFLKFSAETIKRESAIESSPLNQDEAGNPDDESQLTLNESAEMFGVQDVKPGKKKKKYKKKPPKPRRPRPGQVHIAVALDGTTLFCCPECNMAYPDKEMLEQHLVAHKIERRFICDICGAGLKRKEHLERHKLGHNPERPFICAVCCKGFKRKEHLNLHSVIHSGEKSEVCPECGKGFHRKDHLRKHARSHLAKRVKEETVVVHTGMETDGTMTEDGQVLVETQESSLILHNSHSTGVQTAGVQTMAQSVVQQVQQQSVQQQVQHHVQQQQVQHVQVQVQQQQTQQQQ</sequence>
<dbReference type="Gene3D" id="3.30.160.60">
    <property type="entry name" value="Classic Zinc Finger"/>
    <property type="match status" value="3"/>
</dbReference>
<organism evidence="8 9">
    <name type="scientific">Nesidiocoris tenuis</name>
    <dbReference type="NCBI Taxonomy" id="355587"/>
    <lineage>
        <taxon>Eukaryota</taxon>
        <taxon>Metazoa</taxon>
        <taxon>Ecdysozoa</taxon>
        <taxon>Arthropoda</taxon>
        <taxon>Hexapoda</taxon>
        <taxon>Insecta</taxon>
        <taxon>Pterygota</taxon>
        <taxon>Neoptera</taxon>
        <taxon>Paraneoptera</taxon>
        <taxon>Hemiptera</taxon>
        <taxon>Heteroptera</taxon>
        <taxon>Panheteroptera</taxon>
        <taxon>Cimicomorpha</taxon>
        <taxon>Miridae</taxon>
        <taxon>Dicyphina</taxon>
        <taxon>Nesidiocoris</taxon>
    </lineage>
</organism>
<dbReference type="SMART" id="SM00355">
    <property type="entry name" value="ZnF_C2H2"/>
    <property type="match status" value="4"/>
</dbReference>
<gene>
    <name evidence="8" type="ORF">NTJ_14360</name>
</gene>
<feature type="region of interest" description="Disordered" evidence="6">
    <location>
        <begin position="160"/>
        <end position="192"/>
    </location>
</feature>